<organism evidence="2 3">
    <name type="scientific">Angiostrongylus cantonensis</name>
    <name type="common">Rat lungworm</name>
    <dbReference type="NCBI Taxonomy" id="6313"/>
    <lineage>
        <taxon>Eukaryota</taxon>
        <taxon>Metazoa</taxon>
        <taxon>Ecdysozoa</taxon>
        <taxon>Nematoda</taxon>
        <taxon>Chromadorea</taxon>
        <taxon>Rhabditida</taxon>
        <taxon>Rhabditina</taxon>
        <taxon>Rhabditomorpha</taxon>
        <taxon>Strongyloidea</taxon>
        <taxon>Metastrongylidae</taxon>
        <taxon>Angiostrongylus</taxon>
    </lineage>
</organism>
<reference evidence="2" key="1">
    <citation type="submission" date="2012-09" db="EMBL/GenBank/DDBJ databases">
        <authorList>
            <person name="Martin A.A."/>
        </authorList>
    </citation>
    <scope>NUCLEOTIDE SEQUENCE</scope>
</reference>
<evidence type="ECO:0000313" key="3">
    <source>
        <dbReference type="WBParaSite" id="ACAC_0000986201-mRNA-1"/>
    </source>
</evidence>
<name>A0A0K0DFU0_ANGCA</name>
<dbReference type="AlphaFoldDB" id="A0A0K0DFU0"/>
<proteinExistence type="predicted"/>
<sequence>MGQQPLADGECGLGAGTPLRNRRGREGRQRPVCSGPTVTDEGIVQRFRATATLDTDDIDMSPYFAHIIIDPHLCWLQDWPLQREFSLDDAYFDQSRLVRAGQYQRTSPGSL</sequence>
<accession>A0A0K0DFU0</accession>
<evidence type="ECO:0000313" key="2">
    <source>
        <dbReference type="Proteomes" id="UP000035642"/>
    </source>
</evidence>
<dbReference type="Proteomes" id="UP000035642">
    <property type="component" value="Unassembled WGS sequence"/>
</dbReference>
<reference evidence="3" key="2">
    <citation type="submission" date="2017-02" db="UniProtKB">
        <authorList>
            <consortium name="WormBaseParasite"/>
        </authorList>
    </citation>
    <scope>IDENTIFICATION</scope>
</reference>
<protein>
    <submittedName>
        <fullName evidence="3">Spondin domain-containing protein</fullName>
    </submittedName>
</protein>
<feature type="region of interest" description="Disordered" evidence="1">
    <location>
        <begin position="1"/>
        <end position="37"/>
    </location>
</feature>
<evidence type="ECO:0000256" key="1">
    <source>
        <dbReference type="SAM" id="MobiDB-lite"/>
    </source>
</evidence>
<dbReference type="WBParaSite" id="ACAC_0000986201-mRNA-1">
    <property type="protein sequence ID" value="ACAC_0000986201-mRNA-1"/>
    <property type="gene ID" value="ACAC_0000986201"/>
</dbReference>
<keyword evidence="2" id="KW-1185">Reference proteome</keyword>